<dbReference type="Gene3D" id="1.25.40.10">
    <property type="entry name" value="Tetratricopeptide repeat domain"/>
    <property type="match status" value="1"/>
</dbReference>
<protein>
    <recommendedName>
        <fullName evidence="3">DUF1028 domain-containing protein</fullName>
    </recommendedName>
</protein>
<dbReference type="InterPro" id="IPR011990">
    <property type="entry name" value="TPR-like_helical_dom_sf"/>
</dbReference>
<dbReference type="InterPro" id="IPR029055">
    <property type="entry name" value="Ntn_hydrolases_N"/>
</dbReference>
<proteinExistence type="predicted"/>
<evidence type="ECO:0008006" key="3">
    <source>
        <dbReference type="Google" id="ProtNLM"/>
    </source>
</evidence>
<dbReference type="Gene3D" id="3.60.20.10">
    <property type="entry name" value="Glutamine Phosphoribosylpyrophosphate, subunit 1, domain 1"/>
    <property type="match status" value="1"/>
</dbReference>
<organism evidence="1 2">
    <name type="scientific">Filimonas zeae</name>
    <dbReference type="NCBI Taxonomy" id="1737353"/>
    <lineage>
        <taxon>Bacteria</taxon>
        <taxon>Pseudomonadati</taxon>
        <taxon>Bacteroidota</taxon>
        <taxon>Chitinophagia</taxon>
        <taxon>Chitinophagales</taxon>
        <taxon>Chitinophagaceae</taxon>
        <taxon>Filimonas</taxon>
    </lineage>
</organism>
<accession>A0A917MYL5</accession>
<dbReference type="EMBL" id="BMIB01000003">
    <property type="protein sequence ID" value="GGH71024.1"/>
    <property type="molecule type" value="Genomic_DNA"/>
</dbReference>
<dbReference type="SUPFAM" id="SSF48452">
    <property type="entry name" value="TPR-like"/>
    <property type="match status" value="1"/>
</dbReference>
<dbReference type="InterPro" id="IPR010430">
    <property type="entry name" value="DUF1028"/>
</dbReference>
<dbReference type="SUPFAM" id="SSF56235">
    <property type="entry name" value="N-terminal nucleophile aminohydrolases (Ntn hydrolases)"/>
    <property type="match status" value="1"/>
</dbReference>
<reference evidence="1" key="1">
    <citation type="journal article" date="2014" name="Int. J. Syst. Evol. Microbiol.">
        <title>Complete genome sequence of Corynebacterium casei LMG S-19264T (=DSM 44701T), isolated from a smear-ripened cheese.</title>
        <authorList>
            <consortium name="US DOE Joint Genome Institute (JGI-PGF)"/>
            <person name="Walter F."/>
            <person name="Albersmeier A."/>
            <person name="Kalinowski J."/>
            <person name="Ruckert C."/>
        </authorList>
    </citation>
    <scope>NUCLEOTIDE SEQUENCE</scope>
    <source>
        <strain evidence="1">CGMCC 1.15290</strain>
    </source>
</reference>
<dbReference type="Proteomes" id="UP000627292">
    <property type="component" value="Unassembled WGS sequence"/>
</dbReference>
<evidence type="ECO:0000313" key="2">
    <source>
        <dbReference type="Proteomes" id="UP000627292"/>
    </source>
</evidence>
<dbReference type="AlphaFoldDB" id="A0A917MYL5"/>
<keyword evidence="2" id="KW-1185">Reference proteome</keyword>
<dbReference type="PANTHER" id="PTHR39328:SF1">
    <property type="entry name" value="BLL2871 PROTEIN"/>
    <property type="match status" value="1"/>
</dbReference>
<gene>
    <name evidence="1" type="ORF">GCM10011379_29930</name>
</gene>
<sequence length="392" mass="43642">MNRNINATFSITAFDPVAREWGIAVATNNVYVGNSTCYIEAGTGAFSVIAETEPTYGINGLRLLQQGSSIEQAIRYTKEKDSLADYRQVAGIDSAGNVYAFTGSSLRYWKGVNTHHAGKNYVVMGNQLAQGTLTAMATTFENTSGTLATRLLTALMAGEAAGGQITGKQSAALLVKGSGNEWYNQIDLRVDHSATPFTDLERLLQYHYGRITLNQALYALQHQQPQRGKTLLQTAEKQTKGWYGIYSRITKAYLLLNDTLQAIRTIKAAVKAEPRWTENLPAFYCLYPKDSFFAATYPESSFTLTDWNSAISMLNNLQQPEPAIRLAQEITSRYPHSSHTWYLLACSWQQLHQPEKAQAANTRALREDPENADARRLQPALTPLYKKKFTNN</sequence>
<evidence type="ECO:0000313" key="1">
    <source>
        <dbReference type="EMBL" id="GGH71024.1"/>
    </source>
</evidence>
<reference evidence="1" key="2">
    <citation type="submission" date="2020-09" db="EMBL/GenBank/DDBJ databases">
        <authorList>
            <person name="Sun Q."/>
            <person name="Zhou Y."/>
        </authorList>
    </citation>
    <scope>NUCLEOTIDE SEQUENCE</scope>
    <source>
        <strain evidence="1">CGMCC 1.15290</strain>
    </source>
</reference>
<dbReference type="Pfam" id="PF06267">
    <property type="entry name" value="DUF1028"/>
    <property type="match status" value="1"/>
</dbReference>
<name>A0A917MYL5_9BACT</name>
<comment type="caution">
    <text evidence="1">The sequence shown here is derived from an EMBL/GenBank/DDBJ whole genome shotgun (WGS) entry which is preliminary data.</text>
</comment>
<dbReference type="PANTHER" id="PTHR39328">
    <property type="entry name" value="BLL2871 PROTEIN"/>
    <property type="match status" value="1"/>
</dbReference>